<organism evidence="1 2">
    <name type="scientific">Sphingobacterium faecale</name>
    <dbReference type="NCBI Taxonomy" id="2803775"/>
    <lineage>
        <taxon>Bacteria</taxon>
        <taxon>Pseudomonadati</taxon>
        <taxon>Bacteroidota</taxon>
        <taxon>Sphingobacteriia</taxon>
        <taxon>Sphingobacteriales</taxon>
        <taxon>Sphingobacteriaceae</taxon>
        <taxon>Sphingobacterium</taxon>
    </lineage>
</organism>
<evidence type="ECO:0008006" key="3">
    <source>
        <dbReference type="Google" id="ProtNLM"/>
    </source>
</evidence>
<proteinExistence type="predicted"/>
<dbReference type="PANTHER" id="PTHR44103:SF1">
    <property type="entry name" value="PROPROTEIN CONVERTASE P"/>
    <property type="match status" value="1"/>
</dbReference>
<dbReference type="Gene3D" id="2.130.10.130">
    <property type="entry name" value="Integrin alpha, N-terminal"/>
    <property type="match status" value="2"/>
</dbReference>
<comment type="caution">
    <text evidence="1">The sequence shown here is derived from an EMBL/GenBank/DDBJ whole genome shotgun (WGS) entry which is preliminary data.</text>
</comment>
<evidence type="ECO:0000313" key="1">
    <source>
        <dbReference type="EMBL" id="MBL1411455.1"/>
    </source>
</evidence>
<dbReference type="PANTHER" id="PTHR44103">
    <property type="entry name" value="PROPROTEIN CONVERTASE P"/>
    <property type="match status" value="1"/>
</dbReference>
<dbReference type="InterPro" id="IPR028994">
    <property type="entry name" value="Integrin_alpha_N"/>
</dbReference>
<gene>
    <name evidence="1" type="ORF">JKG61_22040</name>
</gene>
<dbReference type="EMBL" id="JAERTY010000017">
    <property type="protein sequence ID" value="MBL1411455.1"/>
    <property type="molecule type" value="Genomic_DNA"/>
</dbReference>
<sequence>MKILLKSNYITLIQIIALICYNLSTVQAQQGAKKARLSPTSFPELRFANIKGAPKLERPQLILGETKPVKGEGMGWASPAFYDVDGDGKKDLLIGEFASRLEDNGIPVGHFVRMYKNIGTEEEPKFNDFYNYLRPIDPYNTGPLSISTWCCLGFTPKLIDLDGDGLTDLLTGQYENGFITWFKGTKENRYQKDGFLPGVHIPQFGDHMVGRRNSNHSVPWTDPESWYYWNYSVADFGDFDGDGLIDMITGGSTLRISKNIGTKSEPVFGKRELLLDTNGLALRVPPADGKPGTYNGGQPNNGHQMVPTVFDWDKDGILDLLVTNMYAHNGSPVVTFFKGVESAKEIRFEPGVTLFEAGDGGKAFPGSYVHLAVVDWNNDGVMDLVIGTSVAVSNGVFHAKLAWDWESETKSLKKHNALLSAESRRNLDADLEKMRQRNVPEENYQRIFEHYYGKAEYKDLAHQGYIYVMLGKKERND</sequence>
<dbReference type="Proteomes" id="UP000625283">
    <property type="component" value="Unassembled WGS sequence"/>
</dbReference>
<protein>
    <recommendedName>
        <fullName evidence="3">VCBS repeat protein</fullName>
    </recommendedName>
</protein>
<evidence type="ECO:0000313" key="2">
    <source>
        <dbReference type="Proteomes" id="UP000625283"/>
    </source>
</evidence>
<accession>A0ABS1R9R1</accession>
<dbReference type="RefSeq" id="WP_202105169.1">
    <property type="nucleotide sequence ID" value="NZ_JAERTY010000017.1"/>
</dbReference>
<name>A0ABS1R9R1_9SPHI</name>
<keyword evidence="2" id="KW-1185">Reference proteome</keyword>
<dbReference type="SUPFAM" id="SSF69318">
    <property type="entry name" value="Integrin alpha N-terminal domain"/>
    <property type="match status" value="1"/>
</dbReference>
<reference evidence="1 2" key="1">
    <citation type="submission" date="2021-01" db="EMBL/GenBank/DDBJ databases">
        <title>C459-1 draft genome sequence.</title>
        <authorList>
            <person name="Zhang X.-F."/>
        </authorList>
    </citation>
    <scope>NUCLEOTIDE SEQUENCE [LARGE SCALE GENOMIC DNA]</scope>
    <source>
        <strain evidence="2">C459-1</strain>
    </source>
</reference>